<name>A0A0B5ILG3_9ACTN</name>
<protein>
    <submittedName>
        <fullName evidence="2">Uncharacterized protein</fullName>
    </submittedName>
</protein>
<evidence type="ECO:0000313" key="3">
    <source>
        <dbReference type="Proteomes" id="UP000031774"/>
    </source>
</evidence>
<reference evidence="2 3" key="1">
    <citation type="submission" date="2014-12" db="EMBL/GenBank/DDBJ databases">
        <title>Complete genome sequence of Streptomyces vietnamensis strain GIMV4.0001, a genetic manipulable producer of the benzoisochromanequinone antibiotic granaticin.</title>
        <authorList>
            <person name="Deng M.R."/>
            <person name="Guo J."/>
            <person name="Ma L.Y."/>
            <person name="Feng G.D."/>
            <person name="Mo C.Y."/>
            <person name="Zhu H.H."/>
        </authorList>
    </citation>
    <scope>NUCLEOTIDE SEQUENCE [LARGE SCALE GENOMIC DNA]</scope>
    <source>
        <strain evidence="3">GIMV4.0001</strain>
        <plasmid evidence="2 3">pSVL1</plasmid>
    </source>
</reference>
<dbReference type="KEGG" id="svt:SVTN_40625"/>
<proteinExistence type="predicted"/>
<gene>
    <name evidence="2" type="ORF">SVTN_40625</name>
</gene>
<keyword evidence="2" id="KW-0614">Plasmid</keyword>
<dbReference type="EMBL" id="CP010408">
    <property type="protein sequence ID" value="AJF70468.1"/>
    <property type="molecule type" value="Genomic_DNA"/>
</dbReference>
<evidence type="ECO:0000313" key="2">
    <source>
        <dbReference type="EMBL" id="AJF70468.1"/>
    </source>
</evidence>
<organism evidence="2 3">
    <name type="scientific">Streptomyces vietnamensis</name>
    <dbReference type="NCBI Taxonomy" id="362257"/>
    <lineage>
        <taxon>Bacteria</taxon>
        <taxon>Bacillati</taxon>
        <taxon>Actinomycetota</taxon>
        <taxon>Actinomycetes</taxon>
        <taxon>Kitasatosporales</taxon>
        <taxon>Streptomycetaceae</taxon>
        <taxon>Streptomyces</taxon>
    </lineage>
</organism>
<dbReference type="Proteomes" id="UP000031774">
    <property type="component" value="Plasmid pSVL1"/>
</dbReference>
<dbReference type="HOGENOM" id="CLU_2332566_0_0_11"/>
<feature type="region of interest" description="Disordered" evidence="1">
    <location>
        <begin position="1"/>
        <end position="28"/>
    </location>
</feature>
<evidence type="ECO:0000256" key="1">
    <source>
        <dbReference type="SAM" id="MobiDB-lite"/>
    </source>
</evidence>
<dbReference type="AlphaFoldDB" id="A0A0B5ILG3"/>
<sequence length="98" mass="11098">MDKLLSFTAGRPSTGKKPLPDDASTEEWTGQLRRTVREIEMREQDPELVARARYRLYADPQLLRCRHADSPGLLQLLEIVESRGPAVDVVLRQPLDAS</sequence>
<geneLocation type="plasmid" evidence="2 3">
    <name>pSVL1</name>
</geneLocation>
<keyword evidence="3" id="KW-1185">Reference proteome</keyword>
<accession>A0A0B5ILG3</accession>
<dbReference type="RefSeq" id="WP_041134936.1">
    <property type="nucleotide sequence ID" value="NZ_CP010408.1"/>
</dbReference>